<dbReference type="VEuPathDB" id="CryptoDB:Vbra_12119"/>
<evidence type="ECO:0000256" key="1">
    <source>
        <dbReference type="PROSITE-ProRule" id="PRU00339"/>
    </source>
</evidence>
<dbReference type="InterPro" id="IPR019734">
    <property type="entry name" value="TPR_rpt"/>
</dbReference>
<evidence type="ECO:0000256" key="2">
    <source>
        <dbReference type="SAM" id="SignalP"/>
    </source>
</evidence>
<organism evidence="3 4">
    <name type="scientific">Vitrella brassicaformis (strain CCMP3155)</name>
    <dbReference type="NCBI Taxonomy" id="1169540"/>
    <lineage>
        <taxon>Eukaryota</taxon>
        <taxon>Sar</taxon>
        <taxon>Alveolata</taxon>
        <taxon>Colpodellida</taxon>
        <taxon>Vitrellaceae</taxon>
        <taxon>Vitrella</taxon>
    </lineage>
</organism>
<reference evidence="3 4" key="1">
    <citation type="submission" date="2014-11" db="EMBL/GenBank/DDBJ databases">
        <authorList>
            <person name="Zhu J."/>
            <person name="Qi W."/>
            <person name="Song R."/>
        </authorList>
    </citation>
    <scope>NUCLEOTIDE SEQUENCE [LARGE SCALE GENOMIC DNA]</scope>
</reference>
<feature type="repeat" description="TPR" evidence="1">
    <location>
        <begin position="226"/>
        <end position="259"/>
    </location>
</feature>
<dbReference type="CDD" id="cd02980">
    <property type="entry name" value="TRX_Fd_family"/>
    <property type="match status" value="1"/>
</dbReference>
<feature type="chain" id="PRO_5005187235" evidence="2">
    <location>
        <begin position="20"/>
        <end position="335"/>
    </location>
</feature>
<dbReference type="OrthoDB" id="1926212at2759"/>
<dbReference type="SUPFAM" id="SSF48452">
    <property type="entry name" value="TPR-like"/>
    <property type="match status" value="1"/>
</dbReference>
<feature type="signal peptide" evidence="2">
    <location>
        <begin position="1"/>
        <end position="19"/>
    </location>
</feature>
<dbReference type="Gene3D" id="1.25.40.10">
    <property type="entry name" value="Tetratricopeptide repeat domain"/>
    <property type="match status" value="1"/>
</dbReference>
<evidence type="ECO:0000313" key="4">
    <source>
        <dbReference type="Proteomes" id="UP000041254"/>
    </source>
</evidence>
<protein>
    <submittedName>
        <fullName evidence="3">Uncharacterized protein</fullName>
    </submittedName>
</protein>
<sequence>MASLVVLCVAVSLVPSTLAFIYSSVRPASHSSRHRSRWSRFTRPSATKPTVDVRVCNGPTCGPKSEKAFGGAQVLAEHFRFLLGTVGKEDGEADGRGFGEGRPYALQVQTCSCLGNCDYGPNVRVMVSPSRQKKPMVMRRQKDLAEAVTLSKDIIQQAIRVGGRKPPMTESEAILRCKEKGIKSLRDDDPQAALSHFNEGIAALTKWGEALLADAQQGEGQYDIDFPEILNRGIAHVMMGQMDESLKDINEAVDLDPANVVLWRLKCEVHRARSEDEEALQTLRIAMTLPNVYLPRVKALEACEKELDPAMGGLLGAVKQMTRGKGERYELTELT</sequence>
<dbReference type="AlphaFoldDB" id="A0A0G4EK84"/>
<dbReference type="EMBL" id="CDMY01000251">
    <property type="protein sequence ID" value="CEL96970.1"/>
    <property type="molecule type" value="Genomic_DNA"/>
</dbReference>
<dbReference type="InParanoid" id="A0A0G4EK84"/>
<keyword evidence="2" id="KW-0732">Signal</keyword>
<keyword evidence="4" id="KW-1185">Reference proteome</keyword>
<keyword evidence="1" id="KW-0802">TPR repeat</keyword>
<accession>A0A0G4EK84</accession>
<dbReference type="Gene3D" id="3.40.30.10">
    <property type="entry name" value="Glutaredoxin"/>
    <property type="match status" value="1"/>
</dbReference>
<evidence type="ECO:0000313" key="3">
    <source>
        <dbReference type="EMBL" id="CEL96970.1"/>
    </source>
</evidence>
<dbReference type="PROSITE" id="PS50005">
    <property type="entry name" value="TPR"/>
    <property type="match status" value="1"/>
</dbReference>
<dbReference type="InterPro" id="IPR011990">
    <property type="entry name" value="TPR-like_helical_dom_sf"/>
</dbReference>
<dbReference type="Proteomes" id="UP000041254">
    <property type="component" value="Unassembled WGS sequence"/>
</dbReference>
<name>A0A0G4EK84_VITBC</name>
<proteinExistence type="predicted"/>
<gene>
    <name evidence="3" type="ORF">Vbra_12119</name>
</gene>